<comment type="caution">
    <text evidence="2">The sequence shown here is derived from an EMBL/GenBank/DDBJ whole genome shotgun (WGS) entry which is preliminary data.</text>
</comment>
<evidence type="ECO:0000313" key="2">
    <source>
        <dbReference type="EMBL" id="CAH3028279.1"/>
    </source>
</evidence>
<name>A0ABN8MFJ1_9CNID</name>
<dbReference type="InterPro" id="IPR003609">
    <property type="entry name" value="Pan_app"/>
</dbReference>
<dbReference type="Pfam" id="PF00024">
    <property type="entry name" value="PAN_1"/>
    <property type="match status" value="1"/>
</dbReference>
<keyword evidence="3" id="KW-1185">Reference proteome</keyword>
<sequence length="240" mass="26827">KGISSAIKLNITCDSFLTLFVDGNLVGEGDANVKNKSFLQYELAPGSQVVALKCKGNPQPWQGGILGSFENGLVTDTLWKCVTSATLGWNMRTYEDDNWPMATSVGPNDDNTFPWGKFSSIDSSASWIWTKDNVEDTEVYCRRHLVSPCSQDKSAFYNSWVTSKDIAVEGFLLLKTKVTSKIQCGLKCSQHKTCLSFSMQYTKSPGKRICELNTVSAKSHPHSIVKRIGFQYYERVQIFF</sequence>
<dbReference type="PROSITE" id="PS50948">
    <property type="entry name" value="PAN"/>
    <property type="match status" value="1"/>
</dbReference>
<feature type="domain" description="Apple" evidence="1">
    <location>
        <begin position="149"/>
        <end position="237"/>
    </location>
</feature>
<organism evidence="2 3">
    <name type="scientific">Porites evermanni</name>
    <dbReference type="NCBI Taxonomy" id="104178"/>
    <lineage>
        <taxon>Eukaryota</taxon>
        <taxon>Metazoa</taxon>
        <taxon>Cnidaria</taxon>
        <taxon>Anthozoa</taxon>
        <taxon>Hexacorallia</taxon>
        <taxon>Scleractinia</taxon>
        <taxon>Fungiina</taxon>
        <taxon>Poritidae</taxon>
        <taxon>Porites</taxon>
    </lineage>
</organism>
<dbReference type="Gene3D" id="2.60.120.260">
    <property type="entry name" value="Galactose-binding domain-like"/>
    <property type="match status" value="1"/>
</dbReference>
<dbReference type="SUPFAM" id="SSF57414">
    <property type="entry name" value="Hairpin loop containing domain-like"/>
    <property type="match status" value="1"/>
</dbReference>
<protein>
    <recommendedName>
        <fullName evidence="1">Apple domain-containing protein</fullName>
    </recommendedName>
</protein>
<evidence type="ECO:0000313" key="3">
    <source>
        <dbReference type="Proteomes" id="UP001159427"/>
    </source>
</evidence>
<feature type="non-terminal residue" evidence="2">
    <location>
        <position position="1"/>
    </location>
</feature>
<evidence type="ECO:0000259" key="1">
    <source>
        <dbReference type="PROSITE" id="PS50948"/>
    </source>
</evidence>
<dbReference type="Proteomes" id="UP001159427">
    <property type="component" value="Unassembled WGS sequence"/>
</dbReference>
<accession>A0ABN8MFJ1</accession>
<reference evidence="2 3" key="1">
    <citation type="submission" date="2022-05" db="EMBL/GenBank/DDBJ databases">
        <authorList>
            <consortium name="Genoscope - CEA"/>
            <person name="William W."/>
        </authorList>
    </citation>
    <scope>NUCLEOTIDE SEQUENCE [LARGE SCALE GENOMIC DNA]</scope>
</reference>
<proteinExistence type="predicted"/>
<dbReference type="EMBL" id="CALNXI010000501">
    <property type="protein sequence ID" value="CAH3028279.1"/>
    <property type="molecule type" value="Genomic_DNA"/>
</dbReference>
<gene>
    <name evidence="2" type="ORF">PEVE_00033698</name>
</gene>